<dbReference type="AlphaFoldDB" id="A0A9N9ALY6"/>
<sequence length="312" mass="35617">MSRELNRVFNSDQLQLQSQPFHNHHEWIIVDESSSIASPNQHNNNNRPLPSVPLIKVPFPPNVNPEELIIKPRKAKAKLPTKPPNAFMIYRMQYVKELHARDHRLPMRSVSSAVASSWRGEPEHVVEHYEVIAKEASRIYNQKFPKPTSPQKSLGVRQPQRRNGNSISMDMSDITNQPLVGSITQIDNSRSNHFSRYYSTENHSNRSLTNNNSLDAHSSLIHNHNYPNNRMHSSNVQNPIPIPSVMDAHYSSNILERPSVLQIRSLSNSYPTTNTNVSPSAFHMPSLPHVHSLTATPFHYMDEWDFTTPAHA</sequence>
<feature type="DNA-binding region" description="HMG box" evidence="1">
    <location>
        <begin position="80"/>
        <end position="148"/>
    </location>
</feature>
<dbReference type="Gene3D" id="1.10.30.10">
    <property type="entry name" value="High mobility group box domain"/>
    <property type="match status" value="1"/>
</dbReference>
<dbReference type="EMBL" id="CAJVPK010000633">
    <property type="protein sequence ID" value="CAG8534388.1"/>
    <property type="molecule type" value="Genomic_DNA"/>
</dbReference>
<feature type="compositionally biased region" description="Polar residues" evidence="2">
    <location>
        <begin position="161"/>
        <end position="173"/>
    </location>
</feature>
<keyword evidence="5" id="KW-1185">Reference proteome</keyword>
<evidence type="ECO:0000313" key="5">
    <source>
        <dbReference type="Proteomes" id="UP000789706"/>
    </source>
</evidence>
<evidence type="ECO:0000256" key="1">
    <source>
        <dbReference type="PROSITE-ProRule" id="PRU00267"/>
    </source>
</evidence>
<evidence type="ECO:0000313" key="4">
    <source>
        <dbReference type="EMBL" id="CAG8534388.1"/>
    </source>
</evidence>
<dbReference type="Pfam" id="PF00505">
    <property type="entry name" value="HMG_box"/>
    <property type="match status" value="1"/>
</dbReference>
<dbReference type="Proteomes" id="UP000789706">
    <property type="component" value="Unassembled WGS sequence"/>
</dbReference>
<gene>
    <name evidence="4" type="ORF">DEBURN_LOCUS6298</name>
</gene>
<dbReference type="GO" id="GO:0005634">
    <property type="term" value="C:nucleus"/>
    <property type="evidence" value="ECO:0007669"/>
    <property type="project" value="UniProtKB-UniRule"/>
</dbReference>
<evidence type="ECO:0000256" key="2">
    <source>
        <dbReference type="SAM" id="MobiDB-lite"/>
    </source>
</evidence>
<evidence type="ECO:0000259" key="3">
    <source>
        <dbReference type="PROSITE" id="PS50118"/>
    </source>
</evidence>
<dbReference type="InterPro" id="IPR036910">
    <property type="entry name" value="HMG_box_dom_sf"/>
</dbReference>
<reference evidence="4" key="1">
    <citation type="submission" date="2021-06" db="EMBL/GenBank/DDBJ databases">
        <authorList>
            <person name="Kallberg Y."/>
            <person name="Tangrot J."/>
            <person name="Rosling A."/>
        </authorList>
    </citation>
    <scope>NUCLEOTIDE SEQUENCE</scope>
    <source>
        <strain evidence="4">AZ414A</strain>
    </source>
</reference>
<dbReference type="InterPro" id="IPR009071">
    <property type="entry name" value="HMG_box_dom"/>
</dbReference>
<feature type="region of interest" description="Disordered" evidence="2">
    <location>
        <begin position="143"/>
        <end position="173"/>
    </location>
</feature>
<dbReference type="OrthoDB" id="6247875at2759"/>
<feature type="domain" description="HMG box" evidence="3">
    <location>
        <begin position="80"/>
        <end position="148"/>
    </location>
</feature>
<keyword evidence="1" id="KW-0238">DNA-binding</keyword>
<name>A0A9N9ALY6_9GLOM</name>
<comment type="caution">
    <text evidence="4">The sequence shown here is derived from an EMBL/GenBank/DDBJ whole genome shotgun (WGS) entry which is preliminary data.</text>
</comment>
<accession>A0A9N9ALY6</accession>
<dbReference type="GO" id="GO:0003677">
    <property type="term" value="F:DNA binding"/>
    <property type="evidence" value="ECO:0007669"/>
    <property type="project" value="UniProtKB-UniRule"/>
</dbReference>
<proteinExistence type="predicted"/>
<protein>
    <submittedName>
        <fullName evidence="4">5229_t:CDS:1</fullName>
    </submittedName>
</protein>
<organism evidence="4 5">
    <name type="scientific">Diversispora eburnea</name>
    <dbReference type="NCBI Taxonomy" id="1213867"/>
    <lineage>
        <taxon>Eukaryota</taxon>
        <taxon>Fungi</taxon>
        <taxon>Fungi incertae sedis</taxon>
        <taxon>Mucoromycota</taxon>
        <taxon>Glomeromycotina</taxon>
        <taxon>Glomeromycetes</taxon>
        <taxon>Diversisporales</taxon>
        <taxon>Diversisporaceae</taxon>
        <taxon>Diversispora</taxon>
    </lineage>
</organism>
<dbReference type="PROSITE" id="PS50118">
    <property type="entry name" value="HMG_BOX_2"/>
    <property type="match status" value="1"/>
</dbReference>
<keyword evidence="1" id="KW-0539">Nucleus</keyword>
<dbReference type="SUPFAM" id="SSF47095">
    <property type="entry name" value="HMG-box"/>
    <property type="match status" value="1"/>
</dbReference>